<keyword evidence="1" id="KW-0472">Membrane</keyword>
<evidence type="ECO:0000313" key="3">
    <source>
        <dbReference type="Proteomes" id="UP001500301"/>
    </source>
</evidence>
<dbReference type="EMBL" id="BAABBB010000009">
    <property type="protein sequence ID" value="GAA3532544.1"/>
    <property type="molecule type" value="Genomic_DNA"/>
</dbReference>
<comment type="caution">
    <text evidence="2">The sequence shown here is derived from an EMBL/GenBank/DDBJ whole genome shotgun (WGS) entry which is preliminary data.</text>
</comment>
<evidence type="ECO:0000313" key="2">
    <source>
        <dbReference type="EMBL" id="GAA3532544.1"/>
    </source>
</evidence>
<accession>A0ABP6VBF0</accession>
<sequence>MAGNGGAGAPSVNGDGRLIAFTSTGTGLVAGTTVAVNRLYLRTRP</sequence>
<dbReference type="RefSeq" id="WP_218236180.1">
    <property type="nucleotide sequence ID" value="NZ_BAABBB010000009.1"/>
</dbReference>
<reference evidence="3" key="1">
    <citation type="journal article" date="2019" name="Int. J. Syst. Evol. Microbiol.">
        <title>The Global Catalogue of Microorganisms (GCM) 10K type strain sequencing project: providing services to taxonomists for standard genome sequencing and annotation.</title>
        <authorList>
            <consortium name="The Broad Institute Genomics Platform"/>
            <consortium name="The Broad Institute Genome Sequencing Center for Infectious Disease"/>
            <person name="Wu L."/>
            <person name="Ma J."/>
        </authorList>
    </citation>
    <scope>NUCLEOTIDE SEQUENCE [LARGE SCALE GENOMIC DNA]</scope>
    <source>
        <strain evidence="3">JCM 17460</strain>
    </source>
</reference>
<proteinExistence type="predicted"/>
<organism evidence="2 3">
    <name type="scientific">Nocardioides daeguensis</name>
    <dbReference type="NCBI Taxonomy" id="908359"/>
    <lineage>
        <taxon>Bacteria</taxon>
        <taxon>Bacillati</taxon>
        <taxon>Actinomycetota</taxon>
        <taxon>Actinomycetes</taxon>
        <taxon>Propionibacteriales</taxon>
        <taxon>Nocardioidaceae</taxon>
        <taxon>Nocardioides</taxon>
    </lineage>
</organism>
<evidence type="ECO:0008006" key="4">
    <source>
        <dbReference type="Google" id="ProtNLM"/>
    </source>
</evidence>
<dbReference type="Proteomes" id="UP001500301">
    <property type="component" value="Unassembled WGS sequence"/>
</dbReference>
<feature type="transmembrane region" description="Helical" evidence="1">
    <location>
        <begin position="18"/>
        <end position="41"/>
    </location>
</feature>
<protein>
    <recommendedName>
        <fullName evidence="4">Calcium-binding protein</fullName>
    </recommendedName>
</protein>
<evidence type="ECO:0000256" key="1">
    <source>
        <dbReference type="SAM" id="Phobius"/>
    </source>
</evidence>
<keyword evidence="3" id="KW-1185">Reference proteome</keyword>
<keyword evidence="1" id="KW-0812">Transmembrane</keyword>
<keyword evidence="1" id="KW-1133">Transmembrane helix</keyword>
<name>A0ABP6VBF0_9ACTN</name>
<gene>
    <name evidence="2" type="ORF">GCM10022263_21310</name>
</gene>